<evidence type="ECO:0000313" key="1">
    <source>
        <dbReference type="Ensembl" id="ENSAPEP00000009334.1"/>
    </source>
</evidence>
<sequence>MKVTKMESQVRQNYHHDNTVIHRLVNMEIFAANTVSQHCTPPKG</sequence>
<evidence type="ECO:0000313" key="2">
    <source>
        <dbReference type="Proteomes" id="UP000265080"/>
    </source>
</evidence>
<reference evidence="1 2" key="1">
    <citation type="submission" date="2018-03" db="EMBL/GenBank/DDBJ databases">
        <title>Finding Nemo's genes: A chromosome-scale reference assembly of the genome of the orange clownfish Amphiprion percula.</title>
        <authorList>
            <person name="Lehmann R."/>
        </authorList>
    </citation>
    <scope>NUCLEOTIDE SEQUENCE</scope>
</reference>
<protein>
    <submittedName>
        <fullName evidence="1">Uncharacterized protein</fullName>
    </submittedName>
</protein>
<organism evidence="1 2">
    <name type="scientific">Amphiprion percula</name>
    <name type="common">Orange clownfish</name>
    <name type="synonym">Lutjanus percula</name>
    <dbReference type="NCBI Taxonomy" id="161767"/>
    <lineage>
        <taxon>Eukaryota</taxon>
        <taxon>Metazoa</taxon>
        <taxon>Chordata</taxon>
        <taxon>Craniata</taxon>
        <taxon>Vertebrata</taxon>
        <taxon>Euteleostomi</taxon>
        <taxon>Actinopterygii</taxon>
        <taxon>Neopterygii</taxon>
        <taxon>Teleostei</taxon>
        <taxon>Neoteleostei</taxon>
        <taxon>Acanthomorphata</taxon>
        <taxon>Ovalentaria</taxon>
        <taxon>Pomacentridae</taxon>
        <taxon>Amphiprion</taxon>
    </lineage>
</organism>
<proteinExistence type="predicted"/>
<dbReference type="AlphaFoldDB" id="A0A3P8SCE1"/>
<reference evidence="1" key="2">
    <citation type="submission" date="2025-08" db="UniProtKB">
        <authorList>
            <consortium name="Ensembl"/>
        </authorList>
    </citation>
    <scope>IDENTIFICATION</scope>
</reference>
<name>A0A3P8SCE1_AMPPE</name>
<dbReference type="Ensembl" id="ENSAPET00000009587.1">
    <property type="protein sequence ID" value="ENSAPEP00000009334.1"/>
    <property type="gene ID" value="ENSAPEG00000006702.1"/>
</dbReference>
<reference evidence="1" key="3">
    <citation type="submission" date="2025-09" db="UniProtKB">
        <authorList>
            <consortium name="Ensembl"/>
        </authorList>
    </citation>
    <scope>IDENTIFICATION</scope>
</reference>
<accession>A0A3P8SCE1</accession>
<keyword evidence="2" id="KW-1185">Reference proteome</keyword>
<dbReference type="Proteomes" id="UP000265080">
    <property type="component" value="Chromosome 18"/>
</dbReference>